<dbReference type="EMBL" id="KI546110">
    <property type="protein sequence ID" value="EST44768.1"/>
    <property type="molecule type" value="Genomic_DNA"/>
</dbReference>
<dbReference type="VEuPathDB" id="GiardiaDB:SS50377_25980"/>
<evidence type="ECO:0000313" key="2">
    <source>
        <dbReference type="EMBL" id="EST44768.1"/>
    </source>
</evidence>
<sequence>MPYQVRPLSQQQLAYFAMNRTQQQPCAYEEAIQDICSQPLPQQPADFIPQIRKMHQVLASQRYKMHHTPAMMGAVVARTVEMLCRYQPHFTVRANRIVPFRDGEAGFQPLLDWAFHAQGLVEMVRRMRYDSRGRTVLKHVDWFERSVRPLGFEFPRCGG</sequence>
<reference evidence="3" key="2">
    <citation type="submission" date="2020-12" db="EMBL/GenBank/DDBJ databases">
        <title>New Spironucleus salmonicida genome in near-complete chromosomes.</title>
        <authorList>
            <person name="Xu F."/>
            <person name="Kurt Z."/>
            <person name="Jimenez-Gonzalez A."/>
            <person name="Astvaldsson A."/>
            <person name="Andersson J.O."/>
            <person name="Svard S.G."/>
        </authorList>
    </citation>
    <scope>NUCLEOTIDE SEQUENCE</scope>
    <source>
        <strain evidence="3">ATCC 50377</strain>
    </source>
</reference>
<proteinExistence type="predicted"/>
<accession>V6LG33</accession>
<evidence type="ECO:0000313" key="3">
    <source>
        <dbReference type="EMBL" id="KAH0571784.1"/>
    </source>
</evidence>
<dbReference type="AlphaFoldDB" id="V6LG33"/>
<dbReference type="EMBL" id="KI546140">
    <property type="protein sequence ID" value="EST43233.1"/>
    <property type="molecule type" value="Genomic_DNA"/>
</dbReference>
<dbReference type="EMBL" id="AUWU02000006">
    <property type="protein sequence ID" value="KAH0571784.1"/>
    <property type="molecule type" value="Genomic_DNA"/>
</dbReference>
<keyword evidence="5" id="KW-1185">Reference proteome</keyword>
<name>V6LG33_9EUKA</name>
<organism evidence="1">
    <name type="scientific">Spironucleus salmonicida</name>
    <dbReference type="NCBI Taxonomy" id="348837"/>
    <lineage>
        <taxon>Eukaryota</taxon>
        <taxon>Metamonada</taxon>
        <taxon>Diplomonadida</taxon>
        <taxon>Hexamitidae</taxon>
        <taxon>Hexamitinae</taxon>
        <taxon>Spironucleus</taxon>
    </lineage>
</organism>
<evidence type="ECO:0000313" key="1">
    <source>
        <dbReference type="EMBL" id="EST43233.1"/>
    </source>
</evidence>
<evidence type="ECO:0000313" key="5">
    <source>
        <dbReference type="Proteomes" id="UP000018208"/>
    </source>
</evidence>
<reference evidence="1 3" key="1">
    <citation type="journal article" date="2014" name="PLoS Genet.">
        <title>The Genome of Spironucleus salmonicida Highlights a Fish Pathogen Adapted to Fluctuating Environments.</title>
        <authorList>
            <person name="Xu F."/>
            <person name="Jerlstrom-Hultqvist J."/>
            <person name="Einarsson E."/>
            <person name="Astvaldsson A."/>
            <person name="Svard S.G."/>
            <person name="Andersson J.O."/>
        </authorList>
    </citation>
    <scope>NUCLEOTIDE SEQUENCE</scope>
    <source>
        <strain evidence="3">ATCC 50377</strain>
    </source>
</reference>
<dbReference type="Proteomes" id="UP000018208">
    <property type="component" value="Unassembled WGS sequence"/>
</dbReference>
<dbReference type="EMBL" id="AUWU02000006">
    <property type="protein sequence ID" value="KAH0571816.1"/>
    <property type="molecule type" value="Genomic_DNA"/>
</dbReference>
<dbReference type="VEuPathDB" id="GiardiaDB:SS50377_26012"/>
<gene>
    <name evidence="2" type="ORF">SS50377_15338</name>
    <name evidence="1" type="ORF">SS50377_17098</name>
    <name evidence="3" type="ORF">SS50377_25980</name>
    <name evidence="4" type="ORF">SS50377_26012</name>
</gene>
<evidence type="ECO:0000313" key="4">
    <source>
        <dbReference type="EMBL" id="KAH0571816.1"/>
    </source>
</evidence>
<protein>
    <submittedName>
        <fullName evidence="1">Uncharacterized protein</fullName>
    </submittedName>
</protein>